<name>A0A0G1GWP0_9BACT</name>
<sequence>MQLYKVLSIDETGKASFKHPSKLFVLSGTVIPEKLKSKIDAKMRALKQKFFEDEDIVFHARDMARKKGPFKILLNSKTELDFYSRFISFVNNPEISFFFVITNKAKASKANWQEGTILKRSYLKILADFTRHLKATKTNGKIITESDPKQDICLIYAHNRLQSEGTGDGSVNGSEYRHMVTSLSLVNKSNYDIDVQLADTMALIAGLKYEIDIQGNKKKLSRVENMKQRLLERKLSDTKNPSLFEVLI</sequence>
<evidence type="ECO:0000313" key="1">
    <source>
        <dbReference type="EMBL" id="KKT38608.1"/>
    </source>
</evidence>
<proteinExistence type="predicted"/>
<dbReference type="Proteomes" id="UP000034617">
    <property type="component" value="Unassembled WGS sequence"/>
</dbReference>
<dbReference type="EMBL" id="LCHM01000009">
    <property type="protein sequence ID" value="KKT38608.1"/>
    <property type="molecule type" value="Genomic_DNA"/>
</dbReference>
<protein>
    <recommendedName>
        <fullName evidence="3">DUF3800 domain-containing protein</fullName>
    </recommendedName>
</protein>
<evidence type="ECO:0000313" key="2">
    <source>
        <dbReference type="Proteomes" id="UP000034617"/>
    </source>
</evidence>
<accession>A0A0G1GWP0</accession>
<organism evidence="1 2">
    <name type="scientific">Candidatus Gottesmanbacteria bacterium GW2011_GWB1_44_11c</name>
    <dbReference type="NCBI Taxonomy" id="1618447"/>
    <lineage>
        <taxon>Bacteria</taxon>
        <taxon>Candidatus Gottesmaniibacteriota</taxon>
    </lineage>
</organism>
<evidence type="ECO:0008006" key="3">
    <source>
        <dbReference type="Google" id="ProtNLM"/>
    </source>
</evidence>
<dbReference type="InterPro" id="IPR024524">
    <property type="entry name" value="DUF3800"/>
</dbReference>
<reference evidence="1 2" key="1">
    <citation type="journal article" date="2015" name="Nature">
        <title>rRNA introns, odd ribosomes, and small enigmatic genomes across a large radiation of phyla.</title>
        <authorList>
            <person name="Brown C.T."/>
            <person name="Hug L.A."/>
            <person name="Thomas B.C."/>
            <person name="Sharon I."/>
            <person name="Castelle C.J."/>
            <person name="Singh A."/>
            <person name="Wilkins M.J."/>
            <person name="Williams K.H."/>
            <person name="Banfield J.F."/>
        </authorList>
    </citation>
    <scope>NUCLEOTIDE SEQUENCE [LARGE SCALE GENOMIC DNA]</scope>
</reference>
<comment type="caution">
    <text evidence="1">The sequence shown here is derived from an EMBL/GenBank/DDBJ whole genome shotgun (WGS) entry which is preliminary data.</text>
</comment>
<dbReference type="AlphaFoldDB" id="A0A0G1GWP0"/>
<gene>
    <name evidence="1" type="ORF">UW22_C0009G0014</name>
</gene>
<dbReference type="Pfam" id="PF12686">
    <property type="entry name" value="DUF3800"/>
    <property type="match status" value="1"/>
</dbReference>